<comment type="caution">
    <text evidence="7">The sequence shown here is derived from an EMBL/GenBank/DDBJ whole genome shotgun (WGS) entry which is preliminary data.</text>
</comment>
<reference evidence="7" key="1">
    <citation type="submission" date="2016-11" db="EMBL/GenBank/DDBJ databases">
        <title>The genome of Nicotiana attenuata.</title>
        <authorList>
            <person name="Xu S."/>
            <person name="Brockmoeller T."/>
            <person name="Gaquerel E."/>
            <person name="Navarro A."/>
            <person name="Kuhl H."/>
            <person name="Gase K."/>
            <person name="Ling Z."/>
            <person name="Zhou W."/>
            <person name="Kreitzer C."/>
            <person name="Stanke M."/>
            <person name="Tang H."/>
            <person name="Lyons E."/>
            <person name="Pandey P."/>
            <person name="Pandey S.P."/>
            <person name="Timmermann B."/>
            <person name="Baldwin I.T."/>
        </authorList>
    </citation>
    <scope>NUCLEOTIDE SEQUENCE [LARGE SCALE GENOMIC DNA]</scope>
    <source>
        <strain evidence="7">UT</strain>
    </source>
</reference>
<dbReference type="InterPro" id="IPR013083">
    <property type="entry name" value="Znf_RING/FYVE/PHD"/>
</dbReference>
<dbReference type="UniPathway" id="UPA00143"/>
<dbReference type="GO" id="GO:0016567">
    <property type="term" value="P:protein ubiquitination"/>
    <property type="evidence" value="ECO:0007669"/>
    <property type="project" value="UniProtKB-UniRule"/>
</dbReference>
<comment type="pathway">
    <text evidence="2 5">Protein modification; protein ubiquitination.</text>
</comment>
<keyword evidence="3 5" id="KW-0808">Transferase</keyword>
<dbReference type="GO" id="GO:0061630">
    <property type="term" value="F:ubiquitin protein ligase activity"/>
    <property type="evidence" value="ECO:0007669"/>
    <property type="project" value="UniProtKB-UniRule"/>
</dbReference>
<dbReference type="Pfam" id="PF25598">
    <property type="entry name" value="ARM_PUB"/>
    <property type="match status" value="1"/>
</dbReference>
<dbReference type="InterPro" id="IPR016024">
    <property type="entry name" value="ARM-type_fold"/>
</dbReference>
<dbReference type="Pfam" id="PF04564">
    <property type="entry name" value="U-box"/>
    <property type="match status" value="1"/>
</dbReference>
<dbReference type="SMR" id="A0A1J6HWN8"/>
<dbReference type="SUPFAM" id="SSF48371">
    <property type="entry name" value="ARM repeat"/>
    <property type="match status" value="1"/>
</dbReference>
<dbReference type="InterPro" id="IPR045185">
    <property type="entry name" value="PUB22/23/24-like"/>
</dbReference>
<evidence type="ECO:0000259" key="6">
    <source>
        <dbReference type="PROSITE" id="PS51698"/>
    </source>
</evidence>
<organism evidence="7 8">
    <name type="scientific">Nicotiana attenuata</name>
    <name type="common">Coyote tobacco</name>
    <dbReference type="NCBI Taxonomy" id="49451"/>
    <lineage>
        <taxon>Eukaryota</taxon>
        <taxon>Viridiplantae</taxon>
        <taxon>Streptophyta</taxon>
        <taxon>Embryophyta</taxon>
        <taxon>Tracheophyta</taxon>
        <taxon>Spermatophyta</taxon>
        <taxon>Magnoliopsida</taxon>
        <taxon>eudicotyledons</taxon>
        <taxon>Gunneridae</taxon>
        <taxon>Pentapetalae</taxon>
        <taxon>asterids</taxon>
        <taxon>lamiids</taxon>
        <taxon>Solanales</taxon>
        <taxon>Solanaceae</taxon>
        <taxon>Nicotianoideae</taxon>
        <taxon>Nicotianeae</taxon>
        <taxon>Nicotiana</taxon>
    </lineage>
</organism>
<dbReference type="InterPro" id="IPR045210">
    <property type="entry name" value="RING-Ubox_PUB"/>
</dbReference>
<dbReference type="PANTHER" id="PTHR22849:SF128">
    <property type="entry name" value="U-BOX DOMAIN-CONTAINING PROTEIN"/>
    <property type="match status" value="1"/>
</dbReference>
<evidence type="ECO:0000256" key="4">
    <source>
        <dbReference type="ARBA" id="ARBA00022786"/>
    </source>
</evidence>
<dbReference type="InterPro" id="IPR003613">
    <property type="entry name" value="Ubox_domain"/>
</dbReference>
<evidence type="ECO:0000256" key="5">
    <source>
        <dbReference type="RuleBase" id="RU369093"/>
    </source>
</evidence>
<name>A0A1J6HWN8_NICAT</name>
<sequence length="420" mass="47421">MEEVEIPQYFLCPISLQIMKDPVTTVTGITYDRESIEMWLLTAEEEMETAACPVTKQPLPKDAELLTPNHMLRRLIQAWCIVNAEKGVDRIPTPKYPMNKSNTLRLIRQVNNNDHQLCAEALRKMADLVSENEKNRKCMEQVGAIKAMVCFIVKSFKCEKLIPGIEEALRIFHLIWNPTSENKQYVKDNHDLVQAILWILKSESKTSHVLIKTHAIMVLKNVIEVSSSNLLSGLDPEFFQQMVETLRKNGKNYISQQATKAALQVLIDACPWGRNRLKMVESGAIFELIELELSNPEKRVSELVFCLLANMCVLADGRAELLKHAAGIAVVTKRTLRISSATDDSAIQILGLISKFSATNEVLLEMLRVGAVSKLCVVIQADCEPHLKKKAREILRAHSHVWSNSPCIQVYLLTIARVEL</sequence>
<dbReference type="SMART" id="SM00504">
    <property type="entry name" value="Ubox"/>
    <property type="match status" value="1"/>
</dbReference>
<evidence type="ECO:0000256" key="3">
    <source>
        <dbReference type="ARBA" id="ARBA00022679"/>
    </source>
</evidence>
<comment type="function">
    <text evidence="5">Functions as an E3 ubiquitin ligase.</text>
</comment>
<dbReference type="OrthoDB" id="10064100at2759"/>
<keyword evidence="8" id="KW-1185">Reference proteome</keyword>
<keyword evidence="4 5" id="KW-0833">Ubl conjugation pathway</keyword>
<dbReference type="EMBL" id="MJEQ01037193">
    <property type="protein sequence ID" value="OIS97237.1"/>
    <property type="molecule type" value="Genomic_DNA"/>
</dbReference>
<evidence type="ECO:0000313" key="7">
    <source>
        <dbReference type="EMBL" id="OIS97237.1"/>
    </source>
</evidence>
<protein>
    <recommendedName>
        <fullName evidence="5 6">U-box domain-containing protein</fullName>
        <ecNumber evidence="5">2.3.2.27</ecNumber>
    </recommendedName>
    <alternativeName>
        <fullName evidence="5">RING-type E3 ubiquitin transferase PUB</fullName>
    </alternativeName>
</protein>
<dbReference type="Gene3D" id="3.30.40.10">
    <property type="entry name" value="Zinc/RING finger domain, C3HC4 (zinc finger)"/>
    <property type="match status" value="1"/>
</dbReference>
<comment type="catalytic activity">
    <reaction evidence="1 5">
        <text>S-ubiquitinyl-[E2 ubiquitin-conjugating enzyme]-L-cysteine + [acceptor protein]-L-lysine = [E2 ubiquitin-conjugating enzyme]-L-cysteine + N(6)-ubiquitinyl-[acceptor protein]-L-lysine.</text>
        <dbReference type="EC" id="2.3.2.27"/>
    </reaction>
</comment>
<dbReference type="InterPro" id="IPR058678">
    <property type="entry name" value="ARM_PUB"/>
</dbReference>
<gene>
    <name evidence="7" type="primary">PUB24_0</name>
    <name evidence="7" type="ORF">A4A49_05178</name>
</gene>
<dbReference type="Proteomes" id="UP000187609">
    <property type="component" value="Unassembled WGS sequence"/>
</dbReference>
<dbReference type="KEGG" id="nau:109234520"/>
<dbReference type="GeneID" id="109234520"/>
<dbReference type="AlphaFoldDB" id="A0A1J6HWN8"/>
<evidence type="ECO:0000256" key="1">
    <source>
        <dbReference type="ARBA" id="ARBA00000900"/>
    </source>
</evidence>
<evidence type="ECO:0000256" key="2">
    <source>
        <dbReference type="ARBA" id="ARBA00004906"/>
    </source>
</evidence>
<dbReference type="InterPro" id="IPR011989">
    <property type="entry name" value="ARM-like"/>
</dbReference>
<dbReference type="CDD" id="cd16664">
    <property type="entry name" value="RING-Ubox_PUB"/>
    <property type="match status" value="1"/>
</dbReference>
<dbReference type="PROSITE" id="PS51698">
    <property type="entry name" value="U_BOX"/>
    <property type="match status" value="1"/>
</dbReference>
<dbReference type="SUPFAM" id="SSF57850">
    <property type="entry name" value="RING/U-box"/>
    <property type="match status" value="1"/>
</dbReference>
<accession>A0A1J6HWN8</accession>
<dbReference type="Gramene" id="OIS97237">
    <property type="protein sequence ID" value="OIS97237"/>
    <property type="gene ID" value="A4A49_05178"/>
</dbReference>
<dbReference type="OMA" id="VIQADCA"/>
<dbReference type="PANTHER" id="PTHR22849">
    <property type="entry name" value="WDSAM1 PROTEIN"/>
    <property type="match status" value="1"/>
</dbReference>
<feature type="domain" description="U-box" evidence="6">
    <location>
        <begin position="5"/>
        <end position="86"/>
    </location>
</feature>
<dbReference type="Gene3D" id="1.25.10.10">
    <property type="entry name" value="Leucine-rich Repeat Variant"/>
    <property type="match status" value="1"/>
</dbReference>
<evidence type="ECO:0000313" key="8">
    <source>
        <dbReference type="Proteomes" id="UP000187609"/>
    </source>
</evidence>
<proteinExistence type="predicted"/>
<dbReference type="EC" id="2.3.2.27" evidence="5"/>